<dbReference type="SMART" id="SM00357">
    <property type="entry name" value="CSP"/>
    <property type="match status" value="1"/>
</dbReference>
<dbReference type="Pfam" id="PF00313">
    <property type="entry name" value="CSD"/>
    <property type="match status" value="1"/>
</dbReference>
<evidence type="ECO:0000259" key="2">
    <source>
        <dbReference type="PROSITE" id="PS51857"/>
    </source>
</evidence>
<dbReference type="InterPro" id="IPR012340">
    <property type="entry name" value="NA-bd_OB-fold"/>
</dbReference>
<dbReference type="InterPro" id="IPR002059">
    <property type="entry name" value="CSP_DNA-bd"/>
</dbReference>
<comment type="subcellular location">
    <subcellularLocation>
        <location evidence="1">Cytoplasm</location>
    </subcellularLocation>
</comment>
<dbReference type="CDD" id="cd04458">
    <property type="entry name" value="CSP_CDS"/>
    <property type="match status" value="1"/>
</dbReference>
<organism evidence="3 4">
    <name type="scientific">Cupriavidus yeoncheonensis</name>
    <dbReference type="NCBI Taxonomy" id="1462994"/>
    <lineage>
        <taxon>Bacteria</taxon>
        <taxon>Pseudomonadati</taxon>
        <taxon>Pseudomonadota</taxon>
        <taxon>Betaproteobacteria</taxon>
        <taxon>Burkholderiales</taxon>
        <taxon>Burkholderiaceae</taxon>
        <taxon>Cupriavidus</taxon>
    </lineage>
</organism>
<dbReference type="InterPro" id="IPR019844">
    <property type="entry name" value="CSD_CS"/>
</dbReference>
<dbReference type="InterPro" id="IPR008613">
    <property type="entry name" value="Excalibur_Ca-bd_domain"/>
</dbReference>
<dbReference type="Proteomes" id="UP000672934">
    <property type="component" value="Unassembled WGS sequence"/>
</dbReference>
<comment type="caution">
    <text evidence="3">The sequence shown here is derived from an EMBL/GenBank/DDBJ whole genome shotgun (WGS) entry which is preliminary data.</text>
</comment>
<sequence>MDTRISGTLKTWNKDKGFGFITSSNGGQDIFVHITDYPRQGGLPKVGESLTFLVTLNQDGKKKAIQVQRPGGRPAVPYRSRKQAPVRRRASFGSRLASLIAVAVLCAIGYKHFAPGAGANETLAAGASTAPAAAAPSSFQCDGRTHCSQMTSCQEARYFLKNCPNPQMDGDGDGTPCESQWCSGMFSR</sequence>
<dbReference type="PROSITE" id="PS00352">
    <property type="entry name" value="CSD_1"/>
    <property type="match status" value="1"/>
</dbReference>
<gene>
    <name evidence="3" type="ORF">LMG31506_03978</name>
</gene>
<dbReference type="EMBL" id="CAJPUY010000014">
    <property type="protein sequence ID" value="CAG2149219.1"/>
    <property type="molecule type" value="Genomic_DNA"/>
</dbReference>
<evidence type="ECO:0000313" key="4">
    <source>
        <dbReference type="Proteomes" id="UP000672934"/>
    </source>
</evidence>
<dbReference type="GO" id="GO:0005829">
    <property type="term" value="C:cytosol"/>
    <property type="evidence" value="ECO:0007669"/>
    <property type="project" value="UniProtKB-ARBA"/>
</dbReference>
<dbReference type="SUPFAM" id="SSF50249">
    <property type="entry name" value="Nucleic acid-binding proteins"/>
    <property type="match status" value="1"/>
</dbReference>
<evidence type="ECO:0000313" key="3">
    <source>
        <dbReference type="EMBL" id="CAG2149219.1"/>
    </source>
</evidence>
<dbReference type="InterPro" id="IPR011129">
    <property type="entry name" value="CSD"/>
</dbReference>
<proteinExistence type="predicted"/>
<name>A0A916IV76_9BURK</name>
<dbReference type="AlphaFoldDB" id="A0A916IV76"/>
<evidence type="ECO:0000256" key="1">
    <source>
        <dbReference type="RuleBase" id="RU000408"/>
    </source>
</evidence>
<dbReference type="RefSeq" id="WP_211948894.1">
    <property type="nucleotide sequence ID" value="NZ_CAJPUY010000014.1"/>
</dbReference>
<feature type="domain" description="CSD" evidence="2">
    <location>
        <begin position="4"/>
        <end position="69"/>
    </location>
</feature>
<dbReference type="Gene3D" id="2.40.50.140">
    <property type="entry name" value="Nucleic acid-binding proteins"/>
    <property type="match status" value="1"/>
</dbReference>
<dbReference type="GO" id="GO:0003676">
    <property type="term" value="F:nucleic acid binding"/>
    <property type="evidence" value="ECO:0007669"/>
    <property type="project" value="InterPro"/>
</dbReference>
<reference evidence="3" key="1">
    <citation type="submission" date="2021-03" db="EMBL/GenBank/DDBJ databases">
        <authorList>
            <person name="Peeters C."/>
        </authorList>
    </citation>
    <scope>NUCLEOTIDE SEQUENCE</scope>
    <source>
        <strain evidence="3">LMG 31506</strain>
    </source>
</reference>
<keyword evidence="4" id="KW-1185">Reference proteome</keyword>
<dbReference type="Pfam" id="PF05901">
    <property type="entry name" value="Excalibur"/>
    <property type="match status" value="1"/>
</dbReference>
<dbReference type="PANTHER" id="PTHR46565">
    <property type="entry name" value="COLD SHOCK DOMAIN PROTEIN 2"/>
    <property type="match status" value="1"/>
</dbReference>
<accession>A0A916IV76</accession>
<dbReference type="PANTHER" id="PTHR46565:SF20">
    <property type="entry name" value="COLD SHOCK DOMAIN-CONTAINING PROTEIN 4"/>
    <property type="match status" value="1"/>
</dbReference>
<protein>
    <recommendedName>
        <fullName evidence="2">CSD domain-containing protein</fullName>
    </recommendedName>
</protein>
<dbReference type="PROSITE" id="PS51857">
    <property type="entry name" value="CSD_2"/>
    <property type="match status" value="1"/>
</dbReference>